<evidence type="ECO:0000313" key="12">
    <source>
        <dbReference type="EMBL" id="CAF9919946.1"/>
    </source>
</evidence>
<feature type="binding site" evidence="10">
    <location>
        <begin position="299"/>
        <end position="300"/>
    </location>
    <ligand>
        <name>S-adenosyl-L-methionine</name>
        <dbReference type="ChEBI" id="CHEBI:59789"/>
    </ligand>
</feature>
<feature type="binding site" evidence="10">
    <location>
        <position position="261"/>
    </location>
    <ligand>
        <name>S-adenosyl-L-methionine</name>
        <dbReference type="ChEBI" id="CHEBI:59789"/>
    </ligand>
</feature>
<evidence type="ECO:0000256" key="8">
    <source>
        <dbReference type="ARBA" id="ARBA00023242"/>
    </source>
</evidence>
<dbReference type="Gene3D" id="3.40.50.150">
    <property type="entry name" value="Vaccinia Virus protein VP39"/>
    <property type="match status" value="1"/>
</dbReference>
<comment type="subunit">
    <text evidence="10">Monomer.</text>
</comment>
<reference evidence="12" key="1">
    <citation type="submission" date="2021-03" db="EMBL/GenBank/DDBJ databases">
        <authorList>
            <person name="Tagirdzhanova G."/>
        </authorList>
    </citation>
    <scope>NUCLEOTIDE SEQUENCE</scope>
</reference>
<name>A0A8H3F5X1_9LECA</name>
<dbReference type="GO" id="GO:0052906">
    <property type="term" value="F:tRNA (guanine(37)-N1)-methyltransferase activity"/>
    <property type="evidence" value="ECO:0007669"/>
    <property type="project" value="UniProtKB-UniRule"/>
</dbReference>
<evidence type="ECO:0000256" key="10">
    <source>
        <dbReference type="HAMAP-Rule" id="MF_03152"/>
    </source>
</evidence>
<comment type="function">
    <text evidence="10">Specifically methylates the N1 position of guanosine-37 in various cytoplasmic and mitochondrial tRNAs. Methylation is not dependent on the nature of the nucleoside 5' of the target nucleoside. This is the first step in the biosynthesis of wybutosine (yW), a modified base adjacent to the anticodon of tRNAs and required for accurate decoding.</text>
</comment>
<dbReference type="OrthoDB" id="408788at2759"/>
<dbReference type="EC" id="2.1.1.228" evidence="10"/>
<dbReference type="GO" id="GO:0002939">
    <property type="term" value="P:tRNA N1-guanine methylation"/>
    <property type="evidence" value="ECO:0007669"/>
    <property type="project" value="TreeGrafter"/>
</dbReference>
<keyword evidence="5 10" id="KW-0949">S-adenosyl-L-methionine</keyword>
<comment type="subcellular location">
    <subcellularLocation>
        <location evidence="10">Mitochondrion matrix</location>
    </subcellularLocation>
    <subcellularLocation>
        <location evidence="10">Nucleus</location>
    </subcellularLocation>
    <subcellularLocation>
        <location evidence="10">Cytoplasm</location>
    </subcellularLocation>
    <text evidence="10">Predominantly in the mitochondria and in the nucleus.</text>
</comment>
<dbReference type="Pfam" id="PF02475">
    <property type="entry name" value="TRM5-TYW2_MTfase"/>
    <property type="match status" value="1"/>
</dbReference>
<gene>
    <name evidence="10 12" type="primary">TRM5</name>
    <name evidence="12" type="ORF">IMSHALPRED_004774</name>
</gene>
<evidence type="ECO:0000313" key="13">
    <source>
        <dbReference type="Proteomes" id="UP000664534"/>
    </source>
</evidence>
<evidence type="ECO:0000256" key="9">
    <source>
        <dbReference type="ARBA" id="ARBA00047783"/>
    </source>
</evidence>
<comment type="similarity">
    <text evidence="10">Belongs to the TRM5 / TYW2 family.</text>
</comment>
<feature type="domain" description="SAM-dependent methyltransferase TRM5/TYW2-type" evidence="11">
    <location>
        <begin position="170"/>
        <end position="498"/>
    </location>
</feature>
<keyword evidence="8 10" id="KW-0539">Nucleus</keyword>
<proteinExistence type="inferred from homology"/>
<dbReference type="GO" id="GO:0070901">
    <property type="term" value="P:mitochondrial tRNA methylation"/>
    <property type="evidence" value="ECO:0007669"/>
    <property type="project" value="TreeGrafter"/>
</dbReference>
<comment type="similarity">
    <text evidence="1">Belongs to the class I-like SAM-binding methyltransferase superfamily. TRM5/TYW2 family.</text>
</comment>
<dbReference type="PANTHER" id="PTHR23245">
    <property type="entry name" value="TRNA METHYLTRANSFERASE"/>
    <property type="match status" value="1"/>
</dbReference>
<evidence type="ECO:0000256" key="6">
    <source>
        <dbReference type="ARBA" id="ARBA00022694"/>
    </source>
</evidence>
<dbReference type="GO" id="GO:0005759">
    <property type="term" value="C:mitochondrial matrix"/>
    <property type="evidence" value="ECO:0007669"/>
    <property type="project" value="UniProtKB-SubCell"/>
</dbReference>
<keyword evidence="6 10" id="KW-0819">tRNA processing</keyword>
<organism evidence="12 13">
    <name type="scientific">Imshaugia aleurites</name>
    <dbReference type="NCBI Taxonomy" id="172621"/>
    <lineage>
        <taxon>Eukaryota</taxon>
        <taxon>Fungi</taxon>
        <taxon>Dikarya</taxon>
        <taxon>Ascomycota</taxon>
        <taxon>Pezizomycotina</taxon>
        <taxon>Lecanoromycetes</taxon>
        <taxon>OSLEUM clade</taxon>
        <taxon>Lecanoromycetidae</taxon>
        <taxon>Lecanorales</taxon>
        <taxon>Lecanorineae</taxon>
        <taxon>Parmeliaceae</taxon>
        <taxon>Imshaugia</taxon>
    </lineage>
</organism>
<dbReference type="AlphaFoldDB" id="A0A8H3F5X1"/>
<protein>
    <recommendedName>
        <fullName evidence="10">tRNA (guanine(37)-N1)-methyltransferase</fullName>
        <ecNumber evidence="10">2.1.1.228</ecNumber>
    </recommendedName>
    <alternativeName>
        <fullName evidence="10">M1G-methyltransferase</fullName>
    </alternativeName>
    <alternativeName>
        <fullName evidence="10">tRNA [GM37] methyltransferase</fullName>
    </alternativeName>
    <alternativeName>
        <fullName evidence="10">tRNA methyltransferase 5</fullName>
    </alternativeName>
</protein>
<evidence type="ECO:0000256" key="1">
    <source>
        <dbReference type="ARBA" id="ARBA00009775"/>
    </source>
</evidence>
<evidence type="ECO:0000256" key="3">
    <source>
        <dbReference type="ARBA" id="ARBA00022603"/>
    </source>
</evidence>
<dbReference type="InterPro" id="IPR056744">
    <property type="entry name" value="TRM5/TYW2-like_N"/>
</dbReference>
<dbReference type="Pfam" id="PF25133">
    <property type="entry name" value="TYW2_N_2"/>
    <property type="match status" value="1"/>
</dbReference>
<evidence type="ECO:0000256" key="5">
    <source>
        <dbReference type="ARBA" id="ARBA00022691"/>
    </source>
</evidence>
<keyword evidence="3 10" id="KW-0489">Methyltransferase</keyword>
<comment type="caution">
    <text evidence="12">The sequence shown here is derived from an EMBL/GenBank/DDBJ whole genome shotgun (WGS) entry which is preliminary data.</text>
</comment>
<keyword evidence="2 10" id="KW-0963">Cytoplasm</keyword>
<dbReference type="PANTHER" id="PTHR23245:SF36">
    <property type="entry name" value="TRNA (GUANINE(37)-N1)-METHYLTRANSFERASE"/>
    <property type="match status" value="1"/>
</dbReference>
<evidence type="ECO:0000259" key="11">
    <source>
        <dbReference type="PROSITE" id="PS51684"/>
    </source>
</evidence>
<dbReference type="Gene3D" id="3.30.300.110">
    <property type="entry name" value="Met-10+ protein-like domains"/>
    <property type="match status" value="1"/>
</dbReference>
<dbReference type="GO" id="GO:0005634">
    <property type="term" value="C:nucleus"/>
    <property type="evidence" value="ECO:0007669"/>
    <property type="project" value="UniProtKB-SubCell"/>
</dbReference>
<accession>A0A8H3F5X1</accession>
<feature type="binding site" evidence="10">
    <location>
        <position position="399"/>
    </location>
    <ligand>
        <name>S-adenosyl-L-methionine</name>
        <dbReference type="ChEBI" id="CHEBI:59789"/>
    </ligand>
</feature>
<dbReference type="Proteomes" id="UP000664534">
    <property type="component" value="Unassembled WGS sequence"/>
</dbReference>
<dbReference type="PROSITE" id="PS51684">
    <property type="entry name" value="SAM_MT_TRM5_TYW2"/>
    <property type="match status" value="1"/>
</dbReference>
<keyword evidence="7 10" id="KW-0496">Mitochondrion</keyword>
<dbReference type="InterPro" id="IPR029063">
    <property type="entry name" value="SAM-dependent_MTases_sf"/>
</dbReference>
<dbReference type="InterPro" id="IPR030382">
    <property type="entry name" value="MeTrfase_TRM5/TYW2"/>
</dbReference>
<dbReference type="HAMAP" id="MF_03152">
    <property type="entry name" value="TRM5"/>
    <property type="match status" value="1"/>
</dbReference>
<evidence type="ECO:0000256" key="7">
    <source>
        <dbReference type="ARBA" id="ARBA00023128"/>
    </source>
</evidence>
<feature type="binding site" evidence="10">
    <location>
        <begin position="346"/>
        <end position="347"/>
    </location>
    <ligand>
        <name>S-adenosyl-L-methionine</name>
        <dbReference type="ChEBI" id="CHEBI:59789"/>
    </ligand>
</feature>
<keyword evidence="4 10" id="KW-0808">Transferase</keyword>
<sequence>MPESPASTMFRPPINRAMLALDRSFFKKSIPLSAARIRDNKHISRYRTELGHDLLKLDRMPAVRCVRDAQGQEAKALLLRPEVKLDGIIAFLGFPKPNQTKTERELPGGRMAKVLPDASTWSAKLSELVQASHVSLAPYNLELDYDYWNYHDIMSAILPVADSSDIPTGFSIVGHIAHLNLRPPYLPYKHLIATVLLDKNPTIRTVINKTDEVGQRNEYRTFSHELLAGDPDLNVEIHEEGCRFRFDYAKVYWNSRLNTEHRRLVEEFRPGDAVCDVMAGVGPFAVPAGRKRVFVWANDLNPDSFASLEDAVKRNKVRVASISLLKVSECSCKCQVERFVTTFNEDGRTFIRSSAKELLQTDTRVEISKPVSRLKQSVSNAKPIATLTSPKTFNHYILNLPASALTFLPLFIGLYAGREELFAPNADAQLPVIHAHCFSTKSDDNRAEERKICQEVSEQLKYEMRPGDVETEGEVRVWDVRDVAPLKRMFCASFRLPGEVAFRVAGNER</sequence>
<keyword evidence="13" id="KW-1185">Reference proteome</keyword>
<dbReference type="FunFam" id="3.30.300.110:FF:000001">
    <property type="entry name" value="tRNA (guanine(37)-N1)-methyltransferase"/>
    <property type="match status" value="1"/>
</dbReference>
<evidence type="ECO:0000256" key="2">
    <source>
        <dbReference type="ARBA" id="ARBA00022490"/>
    </source>
</evidence>
<dbReference type="InterPro" id="IPR025792">
    <property type="entry name" value="tRNA_Gua_MeTrfase_euk"/>
</dbReference>
<dbReference type="InterPro" id="IPR056743">
    <property type="entry name" value="TRM5-TYW2-like_MTfase"/>
</dbReference>
<comment type="catalytic activity">
    <reaction evidence="9 10">
        <text>guanosine(37) in tRNA + S-adenosyl-L-methionine = N(1)-methylguanosine(37) in tRNA + S-adenosyl-L-homocysteine + H(+)</text>
        <dbReference type="Rhea" id="RHEA:36899"/>
        <dbReference type="Rhea" id="RHEA-COMP:10145"/>
        <dbReference type="Rhea" id="RHEA-COMP:10147"/>
        <dbReference type="ChEBI" id="CHEBI:15378"/>
        <dbReference type="ChEBI" id="CHEBI:57856"/>
        <dbReference type="ChEBI" id="CHEBI:59789"/>
        <dbReference type="ChEBI" id="CHEBI:73542"/>
        <dbReference type="ChEBI" id="CHEBI:74269"/>
        <dbReference type="EC" id="2.1.1.228"/>
    </reaction>
</comment>
<dbReference type="SUPFAM" id="SSF53335">
    <property type="entry name" value="S-adenosyl-L-methionine-dependent methyltransferases"/>
    <property type="match status" value="1"/>
</dbReference>
<dbReference type="EMBL" id="CAJPDT010000024">
    <property type="protein sequence ID" value="CAF9919946.1"/>
    <property type="molecule type" value="Genomic_DNA"/>
</dbReference>
<evidence type="ECO:0000256" key="4">
    <source>
        <dbReference type="ARBA" id="ARBA00022679"/>
    </source>
</evidence>